<evidence type="ECO:0000313" key="2">
    <source>
        <dbReference type="Proteomes" id="UP000003932"/>
    </source>
</evidence>
<reference evidence="1 2" key="1">
    <citation type="journal article" date="2012" name="Mol. Biol. Evol.">
        <title>Genome reduction and co-evolution between the primary and secondary bacterial symbionts of psyllids.</title>
        <authorList>
            <person name="Sloan D.B."/>
            <person name="Moran N.A."/>
        </authorList>
    </citation>
    <scope>NUCLEOTIDE SEQUENCE [LARGE SCALE GENOMIC DNA]</scope>
    <source>
        <strain evidence="1 2">CE</strain>
    </source>
</reference>
<dbReference type="OrthoDB" id="9871039at2"/>
<dbReference type="STRING" id="1202536.A33U_0157"/>
<dbReference type="RefSeq" id="WP_014886906.1">
    <property type="nucleotide sequence ID" value="NC_018414.1"/>
</dbReference>
<dbReference type="PATRIC" id="fig|1202536.3.peg.130"/>
<name>J7H007_CARRU</name>
<dbReference type="KEGG" id="cru:A33U_0157"/>
<evidence type="ECO:0000313" key="1">
    <source>
        <dbReference type="EMBL" id="AFP83605.1"/>
    </source>
</evidence>
<dbReference type="HOGENOM" id="CLU_2804548_0_0_6"/>
<keyword evidence="1" id="KW-0689">Ribosomal protein</keyword>
<dbReference type="AlphaFoldDB" id="J7H007"/>
<proteinExistence type="predicted"/>
<organism evidence="1 2">
    <name type="scientific">Candidatus Carsonella ruddii CE isolate Thao2000</name>
    <dbReference type="NCBI Taxonomy" id="1202536"/>
    <lineage>
        <taxon>Bacteria</taxon>
        <taxon>Pseudomonadati</taxon>
        <taxon>Pseudomonadota</taxon>
        <taxon>Gammaproteobacteria</taxon>
        <taxon>Oceanospirillales</taxon>
        <taxon>Halomonadaceae</taxon>
        <taxon>Zymobacter group</taxon>
        <taxon>Candidatus Carsonella</taxon>
    </lineage>
</organism>
<dbReference type="GO" id="GO:0005840">
    <property type="term" value="C:ribosome"/>
    <property type="evidence" value="ECO:0007669"/>
    <property type="project" value="UniProtKB-KW"/>
</dbReference>
<dbReference type="Proteomes" id="UP000003932">
    <property type="component" value="Chromosome"/>
</dbReference>
<sequence>MNYLKKNDKIVLTFFLEKKKISVFSGILIKIKKNTFSILKILQNYKIIKIFFIKNPNLISIKKYL</sequence>
<accession>J7H007</accession>
<keyword evidence="1" id="KW-0687">Ribonucleoprotein</keyword>
<gene>
    <name evidence="1" type="primary">rplS</name>
    <name evidence="1" type="ORF">A33U_0157</name>
</gene>
<protein>
    <submittedName>
        <fullName evidence="1">Putative ribosomal protein L19</fullName>
    </submittedName>
</protein>
<dbReference type="EMBL" id="CP003541">
    <property type="protein sequence ID" value="AFP83605.1"/>
    <property type="molecule type" value="Genomic_DNA"/>
</dbReference>